<proteinExistence type="predicted"/>
<gene>
    <name evidence="1" type="ORF">B4122_1185</name>
</gene>
<dbReference type="EMBL" id="LJZV01000005">
    <property type="protein sequence ID" value="KZD93353.1"/>
    <property type="molecule type" value="Genomic_DNA"/>
</dbReference>
<dbReference type="Proteomes" id="UP000076442">
    <property type="component" value="Unassembled WGS sequence"/>
</dbReference>
<organism evidence="1 2">
    <name type="scientific">Bacillus subtilis</name>
    <dbReference type="NCBI Taxonomy" id="1423"/>
    <lineage>
        <taxon>Bacteria</taxon>
        <taxon>Bacillati</taxon>
        <taxon>Bacillota</taxon>
        <taxon>Bacilli</taxon>
        <taxon>Bacillales</taxon>
        <taxon>Bacillaceae</taxon>
        <taxon>Bacillus</taxon>
    </lineage>
</organism>
<comment type="caution">
    <text evidence="1">The sequence shown here is derived from an EMBL/GenBank/DDBJ whole genome shotgun (WGS) entry which is preliminary data.</text>
</comment>
<dbReference type="AlphaFoldDB" id="A0AAP1E4G6"/>
<reference evidence="1 2" key="1">
    <citation type="submission" date="2015-09" db="EMBL/GenBank/DDBJ databases">
        <title>Spore heat resistance.</title>
        <authorList>
            <person name="Boekhorst J."/>
            <person name="Berendsen E.M."/>
            <person name="Wells-Bennik M.H."/>
            <person name="Kuipers O.P."/>
        </authorList>
    </citation>
    <scope>NUCLEOTIDE SEQUENCE [LARGE SCALE GENOMIC DNA]</scope>
    <source>
        <strain evidence="1 2">B4122</strain>
    </source>
</reference>
<evidence type="ECO:0000313" key="1">
    <source>
        <dbReference type="EMBL" id="KZD93353.1"/>
    </source>
</evidence>
<protein>
    <submittedName>
        <fullName evidence="1">Uncharacterized protein</fullName>
    </submittedName>
</protein>
<accession>A0AAP1E4G6</accession>
<evidence type="ECO:0000313" key="2">
    <source>
        <dbReference type="Proteomes" id="UP000076442"/>
    </source>
</evidence>
<name>A0AAP1E4G6_BACIU</name>
<sequence length="272" mass="31014">MTEIKANSNVKIHVLADETLGGIKREYVEVDRKAEVGEKIITVESCKEFEVGEVFTVTERNRWYDGTGISVYETGIGLYHHEYRALKPTDIVHIDGQRYEMADRKAKVGEKVITITKCDIYCKGEIGTVGYQSPPRYIYVRFETRAVAWRVPHEDYRVLVPLDKCEKTFETKNSGYKEIKNLIHNDLGITSQDIQEMISVAVSNEVQKLFESGKLDIIVGAKIDSLIEEGFRDGGRLLYGFKERVSQTVSDEVGKRIANVLNINVELKEERN</sequence>